<dbReference type="OrthoDB" id="3256413at2759"/>
<sequence>MLDDLSVELTIEILEHLDISSLLRCCQVCRHLCAIIKESDTLQYKKELALAGMTDGDGGSVYTRRQQLKEYSLAWKEKEPTIVTLDPITSCQFPPAQVRGGVLSYSHLSSQVNFVRLPSARRGVEEHRWSVDIGFTIHDWGADPSQDLLVVVLSRVHLQAAFVPFEVRFLSMTSGEPHPLARVASWKPDSSELDPSSYLYVQISGDYVAIHFMRGERRVLANKNLLVWNWRAGEVTIHLTGTSMVNATILPENYIAVGSVDSTHSRLRVYSLQDHFPCAVSVDGPDYAFSFDMLDDPFFVSSIHLHISPTLSWDRHHPPSLPFFPSAENYLLYITLQFEFKGENGVIFSNPRTVCVPVFALLRYIRSHRYSSQNPSASWKQWAPLLRQVPQDMLYPSLLGTRAAKRIQPHYGTYGDYYFNIWDLNEANFMNEGIPGTEQGATMGCSGFISSTSSTWPQVDHVLNLPLLSVPKRTVTFTERLRGTIFASDFLTEDGILILRTTDLGHRGVFHPAMLCF</sequence>
<dbReference type="AlphaFoldDB" id="A0A067QD35"/>
<reference evidence="3" key="1">
    <citation type="journal article" date="2014" name="Proc. Natl. Acad. Sci. U.S.A.">
        <title>Extensive sampling of basidiomycete genomes demonstrates inadequacy of the white-rot/brown-rot paradigm for wood decay fungi.</title>
        <authorList>
            <person name="Riley R."/>
            <person name="Salamov A.A."/>
            <person name="Brown D.W."/>
            <person name="Nagy L.G."/>
            <person name="Floudas D."/>
            <person name="Held B.W."/>
            <person name="Levasseur A."/>
            <person name="Lombard V."/>
            <person name="Morin E."/>
            <person name="Otillar R."/>
            <person name="Lindquist E.A."/>
            <person name="Sun H."/>
            <person name="LaButti K.M."/>
            <person name="Schmutz J."/>
            <person name="Jabbour D."/>
            <person name="Luo H."/>
            <person name="Baker S.E."/>
            <person name="Pisabarro A.G."/>
            <person name="Walton J.D."/>
            <person name="Blanchette R.A."/>
            <person name="Henrissat B."/>
            <person name="Martin F."/>
            <person name="Cullen D."/>
            <person name="Hibbett D.S."/>
            <person name="Grigoriev I.V."/>
        </authorList>
    </citation>
    <scope>NUCLEOTIDE SEQUENCE [LARGE SCALE GENOMIC DNA]</scope>
    <source>
        <strain evidence="3">MUCL 33604</strain>
    </source>
</reference>
<gene>
    <name evidence="2" type="ORF">JAAARDRAFT_187458</name>
</gene>
<dbReference type="STRING" id="933084.A0A067QD35"/>
<evidence type="ECO:0000313" key="3">
    <source>
        <dbReference type="Proteomes" id="UP000027265"/>
    </source>
</evidence>
<dbReference type="HOGENOM" id="CLU_007279_3_1_1"/>
<evidence type="ECO:0000313" key="2">
    <source>
        <dbReference type="EMBL" id="KDQ64080.1"/>
    </source>
</evidence>
<protein>
    <recommendedName>
        <fullName evidence="1">F-box domain-containing protein</fullName>
    </recommendedName>
</protein>
<dbReference type="InterPro" id="IPR036047">
    <property type="entry name" value="F-box-like_dom_sf"/>
</dbReference>
<dbReference type="CDD" id="cd09917">
    <property type="entry name" value="F-box_SF"/>
    <property type="match status" value="1"/>
</dbReference>
<dbReference type="InParanoid" id="A0A067QD35"/>
<dbReference type="Gene3D" id="1.20.1280.50">
    <property type="match status" value="1"/>
</dbReference>
<proteinExistence type="predicted"/>
<name>A0A067QD35_9AGAM</name>
<evidence type="ECO:0000259" key="1">
    <source>
        <dbReference type="PROSITE" id="PS50181"/>
    </source>
</evidence>
<dbReference type="SUPFAM" id="SSF81383">
    <property type="entry name" value="F-box domain"/>
    <property type="match status" value="1"/>
</dbReference>
<dbReference type="SMART" id="SM00256">
    <property type="entry name" value="FBOX"/>
    <property type="match status" value="1"/>
</dbReference>
<dbReference type="EMBL" id="KL197709">
    <property type="protein sequence ID" value="KDQ64080.1"/>
    <property type="molecule type" value="Genomic_DNA"/>
</dbReference>
<accession>A0A067QD35</accession>
<keyword evidence="3" id="KW-1185">Reference proteome</keyword>
<dbReference type="Proteomes" id="UP000027265">
    <property type="component" value="Unassembled WGS sequence"/>
</dbReference>
<dbReference type="PROSITE" id="PS50181">
    <property type="entry name" value="FBOX"/>
    <property type="match status" value="1"/>
</dbReference>
<dbReference type="InterPro" id="IPR001810">
    <property type="entry name" value="F-box_dom"/>
</dbReference>
<organism evidence="2 3">
    <name type="scientific">Jaapia argillacea MUCL 33604</name>
    <dbReference type="NCBI Taxonomy" id="933084"/>
    <lineage>
        <taxon>Eukaryota</taxon>
        <taxon>Fungi</taxon>
        <taxon>Dikarya</taxon>
        <taxon>Basidiomycota</taxon>
        <taxon>Agaricomycotina</taxon>
        <taxon>Agaricomycetes</taxon>
        <taxon>Agaricomycetidae</taxon>
        <taxon>Jaapiales</taxon>
        <taxon>Jaapiaceae</taxon>
        <taxon>Jaapia</taxon>
    </lineage>
</organism>
<feature type="domain" description="F-box" evidence="1">
    <location>
        <begin position="1"/>
        <end position="47"/>
    </location>
</feature>
<dbReference type="Pfam" id="PF00646">
    <property type="entry name" value="F-box"/>
    <property type="match status" value="1"/>
</dbReference>